<proteinExistence type="predicted"/>
<protein>
    <submittedName>
        <fullName evidence="2">8356_t:CDS:1</fullName>
    </submittedName>
</protein>
<sequence length="45" mass="5213">NYEHQEEMDEDDDIPKDNNDPSIEITNVEPDKTDKLLNVVENIGQ</sequence>
<dbReference type="AlphaFoldDB" id="A0A9N9E616"/>
<evidence type="ECO:0000256" key="1">
    <source>
        <dbReference type="SAM" id="MobiDB-lite"/>
    </source>
</evidence>
<dbReference type="Proteomes" id="UP000789706">
    <property type="component" value="Unassembled WGS sequence"/>
</dbReference>
<accession>A0A9N9E616</accession>
<organism evidence="2 3">
    <name type="scientific">Diversispora eburnea</name>
    <dbReference type="NCBI Taxonomy" id="1213867"/>
    <lineage>
        <taxon>Eukaryota</taxon>
        <taxon>Fungi</taxon>
        <taxon>Fungi incertae sedis</taxon>
        <taxon>Mucoromycota</taxon>
        <taxon>Glomeromycotina</taxon>
        <taxon>Glomeromycetes</taxon>
        <taxon>Diversisporales</taxon>
        <taxon>Diversisporaceae</taxon>
        <taxon>Diversispora</taxon>
    </lineage>
</organism>
<comment type="caution">
    <text evidence="2">The sequence shown here is derived from an EMBL/GenBank/DDBJ whole genome shotgun (WGS) entry which is preliminary data.</text>
</comment>
<feature type="non-terminal residue" evidence="2">
    <location>
        <position position="1"/>
    </location>
</feature>
<feature type="compositionally biased region" description="Acidic residues" evidence="1">
    <location>
        <begin position="1"/>
        <end position="14"/>
    </location>
</feature>
<keyword evidence="3" id="KW-1185">Reference proteome</keyword>
<evidence type="ECO:0000313" key="2">
    <source>
        <dbReference type="EMBL" id="CAG8665991.1"/>
    </source>
</evidence>
<feature type="region of interest" description="Disordered" evidence="1">
    <location>
        <begin position="1"/>
        <end position="26"/>
    </location>
</feature>
<evidence type="ECO:0000313" key="3">
    <source>
        <dbReference type="Proteomes" id="UP000789706"/>
    </source>
</evidence>
<name>A0A9N9E616_9GLOM</name>
<reference evidence="2" key="1">
    <citation type="submission" date="2021-06" db="EMBL/GenBank/DDBJ databases">
        <authorList>
            <person name="Kallberg Y."/>
            <person name="Tangrot J."/>
            <person name="Rosling A."/>
        </authorList>
    </citation>
    <scope>NUCLEOTIDE SEQUENCE</scope>
    <source>
        <strain evidence="2">AZ414A</strain>
    </source>
</reference>
<dbReference type="EMBL" id="CAJVPK010009270">
    <property type="protein sequence ID" value="CAG8665991.1"/>
    <property type="molecule type" value="Genomic_DNA"/>
</dbReference>
<gene>
    <name evidence="2" type="ORF">DEBURN_LOCUS11926</name>
</gene>